<sequence>MDATENALASISPPRDAGVSVGLLAADARFLKDNVHSHSRQIAFHEQFGRAQLAEVAMNKMQLAITLFRGIASGRRNYLMKRGALHPADPMFGQIERMVPLIRE</sequence>
<reference evidence="1 2" key="1">
    <citation type="submission" date="2024-02" db="EMBL/GenBank/DDBJ databases">
        <title>Identification of pathogenicity and growth-promoting function of Pseudomonas putida variant.</title>
        <authorList>
            <person name="Sun J."/>
        </authorList>
    </citation>
    <scope>NUCLEOTIDE SEQUENCE [LARGE SCALE GENOMIC DNA]</scope>
    <source>
        <strain evidence="1 2">A03</strain>
    </source>
</reference>
<proteinExistence type="predicted"/>
<dbReference type="EMBL" id="JBBHLC010000005">
    <property type="protein sequence ID" value="MEJ5862245.1"/>
    <property type="molecule type" value="Genomic_DNA"/>
</dbReference>
<evidence type="ECO:0000313" key="2">
    <source>
        <dbReference type="Proteomes" id="UP001380290"/>
    </source>
</evidence>
<dbReference type="Proteomes" id="UP001380290">
    <property type="component" value="Unassembled WGS sequence"/>
</dbReference>
<keyword evidence="2" id="KW-1185">Reference proteome</keyword>
<gene>
    <name evidence="1" type="ORF">V7S98_03295</name>
</gene>
<accession>A0ABU8QNN5</accession>
<organism evidence="1 2">
    <name type="scientific">Pseudomonas farsensis</name>
    <dbReference type="NCBI Taxonomy" id="2745492"/>
    <lineage>
        <taxon>Bacteria</taxon>
        <taxon>Pseudomonadati</taxon>
        <taxon>Pseudomonadota</taxon>
        <taxon>Gammaproteobacteria</taxon>
        <taxon>Pseudomonadales</taxon>
        <taxon>Pseudomonadaceae</taxon>
        <taxon>Pseudomonas</taxon>
    </lineage>
</organism>
<dbReference type="RefSeq" id="WP_339598347.1">
    <property type="nucleotide sequence ID" value="NZ_JBBHLC010000005.1"/>
</dbReference>
<comment type="caution">
    <text evidence="1">The sequence shown here is derived from an EMBL/GenBank/DDBJ whole genome shotgun (WGS) entry which is preliminary data.</text>
</comment>
<protein>
    <submittedName>
        <fullName evidence="1">Uncharacterized protein</fullName>
    </submittedName>
</protein>
<name>A0ABU8QNN5_9PSED</name>
<evidence type="ECO:0000313" key="1">
    <source>
        <dbReference type="EMBL" id="MEJ5862245.1"/>
    </source>
</evidence>